<dbReference type="EMBL" id="GGEC01083719">
    <property type="protein sequence ID" value="MBX64203.1"/>
    <property type="molecule type" value="Transcribed_RNA"/>
</dbReference>
<dbReference type="AlphaFoldDB" id="A0A2P2QB73"/>
<protein>
    <submittedName>
        <fullName evidence="1">Uncharacterized protein</fullName>
    </submittedName>
</protein>
<proteinExistence type="predicted"/>
<name>A0A2P2QB73_RHIMU</name>
<reference evidence="1" key="1">
    <citation type="submission" date="2018-02" db="EMBL/GenBank/DDBJ databases">
        <title>Rhizophora mucronata_Transcriptome.</title>
        <authorList>
            <person name="Meera S.P."/>
            <person name="Sreeshan A."/>
            <person name="Augustine A."/>
        </authorList>
    </citation>
    <scope>NUCLEOTIDE SEQUENCE</scope>
    <source>
        <tissue evidence="1">Leaf</tissue>
    </source>
</reference>
<accession>A0A2P2QB73</accession>
<sequence>MQNICSIILSSFPSMKSKIKVTDNNGISYQITLTKTQIGFTETV</sequence>
<evidence type="ECO:0000313" key="1">
    <source>
        <dbReference type="EMBL" id="MBX64203.1"/>
    </source>
</evidence>
<organism evidence="1">
    <name type="scientific">Rhizophora mucronata</name>
    <name type="common">Asiatic mangrove</name>
    <dbReference type="NCBI Taxonomy" id="61149"/>
    <lineage>
        <taxon>Eukaryota</taxon>
        <taxon>Viridiplantae</taxon>
        <taxon>Streptophyta</taxon>
        <taxon>Embryophyta</taxon>
        <taxon>Tracheophyta</taxon>
        <taxon>Spermatophyta</taxon>
        <taxon>Magnoliopsida</taxon>
        <taxon>eudicotyledons</taxon>
        <taxon>Gunneridae</taxon>
        <taxon>Pentapetalae</taxon>
        <taxon>rosids</taxon>
        <taxon>fabids</taxon>
        <taxon>Malpighiales</taxon>
        <taxon>Rhizophoraceae</taxon>
        <taxon>Rhizophora</taxon>
    </lineage>
</organism>